<dbReference type="InterPro" id="IPR000100">
    <property type="entry name" value="RNase_P"/>
</dbReference>
<comment type="function">
    <text evidence="1 7">RNaseP catalyzes the removal of the 5'-leader sequence from pre-tRNA to produce the mature 5'-terminus. It can also cleave other RNA substrates such as 4.5S RNA. The protein component plays an auxiliary but essential role in vivo by binding to the 5'-leader sequence and broadening the substrate specificity of the ribozyme.</text>
</comment>
<dbReference type="PANTHER" id="PTHR33992">
    <property type="entry name" value="RIBONUCLEASE P PROTEIN COMPONENT"/>
    <property type="match status" value="1"/>
</dbReference>
<dbReference type="PANTHER" id="PTHR33992:SF1">
    <property type="entry name" value="RIBONUCLEASE P PROTEIN COMPONENT"/>
    <property type="match status" value="1"/>
</dbReference>
<proteinExistence type="inferred from homology"/>
<comment type="catalytic activity">
    <reaction evidence="7">
        <text>Endonucleolytic cleavage of RNA, removing 5'-extranucleotides from tRNA precursor.</text>
        <dbReference type="EC" id="3.1.26.5"/>
    </reaction>
</comment>
<accession>A0ABS3M6H3</accession>
<keyword evidence="3 7" id="KW-0540">Nuclease</keyword>
<dbReference type="RefSeq" id="WP_107582378.1">
    <property type="nucleotide sequence ID" value="NZ_JAERMS010000026.1"/>
</dbReference>
<evidence type="ECO:0000256" key="2">
    <source>
        <dbReference type="ARBA" id="ARBA00022694"/>
    </source>
</evidence>
<evidence type="ECO:0000256" key="4">
    <source>
        <dbReference type="ARBA" id="ARBA00022759"/>
    </source>
</evidence>
<keyword evidence="4 7" id="KW-0255">Endonuclease</keyword>
<organism evidence="9 10">
    <name type="scientific">Prevotella illustrans</name>
    <dbReference type="NCBI Taxonomy" id="2800387"/>
    <lineage>
        <taxon>Bacteria</taxon>
        <taxon>Pseudomonadati</taxon>
        <taxon>Bacteroidota</taxon>
        <taxon>Bacteroidia</taxon>
        <taxon>Bacteroidales</taxon>
        <taxon>Prevotellaceae</taxon>
        <taxon>Prevotella</taxon>
    </lineage>
</organism>
<evidence type="ECO:0000256" key="6">
    <source>
        <dbReference type="ARBA" id="ARBA00022884"/>
    </source>
</evidence>
<evidence type="ECO:0000313" key="9">
    <source>
        <dbReference type="EMBL" id="MBO1363776.1"/>
    </source>
</evidence>
<comment type="subunit">
    <text evidence="7">Consists of a catalytic RNA component (M1 or rnpB) and a protein subunit.</text>
</comment>
<reference evidence="9 10" key="1">
    <citation type="submission" date="2021-01" db="EMBL/GenBank/DDBJ databases">
        <title>Prevotella A2931 sp. nov.</title>
        <authorList>
            <person name="Buhl M."/>
            <person name="Oberhettinger P."/>
        </authorList>
    </citation>
    <scope>NUCLEOTIDE SEQUENCE [LARGE SCALE GENOMIC DNA]</scope>
    <source>
        <strain evidence="9 10">A2931</strain>
    </source>
</reference>
<dbReference type="EMBL" id="JAERMS010000026">
    <property type="protein sequence ID" value="MBO1363776.1"/>
    <property type="molecule type" value="Genomic_DNA"/>
</dbReference>
<comment type="caution">
    <text evidence="9">The sequence shown here is derived from an EMBL/GenBank/DDBJ whole genome shotgun (WGS) entry which is preliminary data.</text>
</comment>
<dbReference type="EC" id="3.1.26.5" evidence="7 8"/>
<keyword evidence="5 7" id="KW-0378">Hydrolase</keyword>
<dbReference type="NCBIfam" id="TIGR00188">
    <property type="entry name" value="rnpA"/>
    <property type="match status" value="1"/>
</dbReference>
<evidence type="ECO:0000313" key="10">
    <source>
        <dbReference type="Proteomes" id="UP000664265"/>
    </source>
</evidence>
<dbReference type="Pfam" id="PF00825">
    <property type="entry name" value="Ribonuclease_P"/>
    <property type="match status" value="1"/>
</dbReference>
<evidence type="ECO:0000256" key="1">
    <source>
        <dbReference type="ARBA" id="ARBA00002663"/>
    </source>
</evidence>
<dbReference type="Proteomes" id="UP000664265">
    <property type="component" value="Unassembled WGS sequence"/>
</dbReference>
<keyword evidence="6 7" id="KW-0694">RNA-binding</keyword>
<gene>
    <name evidence="7 9" type="primary">rnpA</name>
    <name evidence="9" type="ORF">JHU38_08345</name>
</gene>
<dbReference type="SUPFAM" id="SSF54211">
    <property type="entry name" value="Ribosomal protein S5 domain 2-like"/>
    <property type="match status" value="1"/>
</dbReference>
<comment type="similarity">
    <text evidence="7">Belongs to the RnpA family.</text>
</comment>
<sequence length="133" mass="15540">MVETERFTLSKEERVYSLSLIDDLFRGGKSRSMTIFPLRAVYKSLENDCDEAGFQARKPCPKMLVSVPKKHFHHAVDRNRVKRQVREAFRKNKRILQGRNVAVAFIWLSDKHAESTLIERNVIAILQRISEKI</sequence>
<evidence type="ECO:0000256" key="5">
    <source>
        <dbReference type="ARBA" id="ARBA00022801"/>
    </source>
</evidence>
<dbReference type="InterPro" id="IPR014721">
    <property type="entry name" value="Ribsml_uS5_D2-typ_fold_subgr"/>
</dbReference>
<name>A0ABS3M6H3_9BACT</name>
<dbReference type="InterPro" id="IPR020539">
    <property type="entry name" value="RNase_P_CS"/>
</dbReference>
<dbReference type="PROSITE" id="PS00648">
    <property type="entry name" value="RIBONUCLEASE_P"/>
    <property type="match status" value="1"/>
</dbReference>
<dbReference type="HAMAP" id="MF_00227">
    <property type="entry name" value="RNase_P"/>
    <property type="match status" value="1"/>
</dbReference>
<keyword evidence="10" id="KW-1185">Reference proteome</keyword>
<protein>
    <recommendedName>
        <fullName evidence="7 8">Ribonuclease P protein component</fullName>
        <shortName evidence="7">RNase P protein</shortName>
        <shortName evidence="7">RNaseP protein</shortName>
        <ecNumber evidence="7 8">3.1.26.5</ecNumber>
    </recommendedName>
    <alternativeName>
        <fullName evidence="7">Protein C5</fullName>
    </alternativeName>
</protein>
<keyword evidence="2 7" id="KW-0819">tRNA processing</keyword>
<dbReference type="Gene3D" id="3.30.230.10">
    <property type="match status" value="1"/>
</dbReference>
<dbReference type="InterPro" id="IPR020568">
    <property type="entry name" value="Ribosomal_Su5_D2-typ_SF"/>
</dbReference>
<dbReference type="GO" id="GO:0004526">
    <property type="term" value="F:ribonuclease P activity"/>
    <property type="evidence" value="ECO:0007669"/>
    <property type="project" value="UniProtKB-EC"/>
</dbReference>
<evidence type="ECO:0000256" key="7">
    <source>
        <dbReference type="HAMAP-Rule" id="MF_00227"/>
    </source>
</evidence>
<evidence type="ECO:0000256" key="8">
    <source>
        <dbReference type="NCBIfam" id="TIGR00188"/>
    </source>
</evidence>
<evidence type="ECO:0000256" key="3">
    <source>
        <dbReference type="ARBA" id="ARBA00022722"/>
    </source>
</evidence>